<dbReference type="GeneID" id="102203277"/>
<gene>
    <name evidence="2" type="primary">tmem243b</name>
</gene>
<reference evidence="2" key="1">
    <citation type="submission" date="2025-08" db="UniProtKB">
        <authorList>
            <consortium name="RefSeq"/>
        </authorList>
    </citation>
    <scope>IDENTIFICATION</scope>
</reference>
<keyword evidence="2" id="KW-0812">Transmembrane</keyword>
<dbReference type="Proteomes" id="UP000695023">
    <property type="component" value="Unplaced"/>
</dbReference>
<dbReference type="RefSeq" id="XP_013768647.1">
    <property type="nucleotide sequence ID" value="XM_013913193.1"/>
</dbReference>
<dbReference type="CTD" id="405855"/>
<protein>
    <submittedName>
        <fullName evidence="2">Transmembrane protein 243b isoform X2</fullName>
    </submittedName>
</protein>
<evidence type="ECO:0000313" key="1">
    <source>
        <dbReference type="Proteomes" id="UP000695023"/>
    </source>
</evidence>
<dbReference type="AlphaFoldDB" id="A0A9Y6JHZ9"/>
<accession>A0A9Y6JHZ9</accession>
<name>A0A9Y6JHZ9_9CICH</name>
<keyword evidence="2" id="KW-0472">Membrane</keyword>
<proteinExistence type="predicted"/>
<keyword evidence="1" id="KW-1185">Reference proteome</keyword>
<organism evidence="1 2">
    <name type="scientific">Pundamilia nyererei</name>
    <dbReference type="NCBI Taxonomy" id="303518"/>
    <lineage>
        <taxon>Eukaryota</taxon>
        <taxon>Metazoa</taxon>
        <taxon>Chordata</taxon>
        <taxon>Craniata</taxon>
        <taxon>Vertebrata</taxon>
        <taxon>Euteleostomi</taxon>
        <taxon>Actinopterygii</taxon>
        <taxon>Neopterygii</taxon>
        <taxon>Teleostei</taxon>
        <taxon>Neoteleostei</taxon>
        <taxon>Acanthomorphata</taxon>
        <taxon>Ovalentaria</taxon>
        <taxon>Cichlomorphae</taxon>
        <taxon>Cichliformes</taxon>
        <taxon>Cichlidae</taxon>
        <taxon>African cichlids</taxon>
        <taxon>Pseudocrenilabrinae</taxon>
        <taxon>Haplochromini</taxon>
        <taxon>Pundamilia</taxon>
    </lineage>
</organism>
<sequence length="94" mass="10379">MAILQIGCDNSSMRTCRALIPFNCDPDRSEVDSSRVNTEVGGSLSVVLCPCNLKPTITDKRDVFDQNCGPANISEKDTASMQQNCRSFSTKWRC</sequence>
<evidence type="ECO:0000313" key="2">
    <source>
        <dbReference type="RefSeq" id="XP_013768647.1"/>
    </source>
</evidence>